<dbReference type="EMBL" id="CP020330">
    <property type="protein sequence ID" value="AQZ51930.1"/>
    <property type="molecule type" value="Genomic_DNA"/>
</dbReference>
<keyword evidence="2" id="KW-1185">Reference proteome</keyword>
<dbReference type="RefSeq" id="WP_018066425.1">
    <property type="nucleotide sequence ID" value="NZ_AQWH01000023.1"/>
</dbReference>
<organism evidence="1 2">
    <name type="scientific">Martelella mediterranea DSM 17316</name>
    <dbReference type="NCBI Taxonomy" id="1122214"/>
    <lineage>
        <taxon>Bacteria</taxon>
        <taxon>Pseudomonadati</taxon>
        <taxon>Pseudomonadota</taxon>
        <taxon>Alphaproteobacteria</taxon>
        <taxon>Hyphomicrobiales</taxon>
        <taxon>Aurantimonadaceae</taxon>
        <taxon>Martelella</taxon>
    </lineage>
</organism>
<sequence>MGDPIPANLEPYVAVLGEELAITFFLNFGGAPAYLSENPHSSSNLSQVIGPDKVKALAETLGVGHLYRVPINRRWLARAMKDKGYSVLAIARALHVSDVTVRSYLKDEDKRQLSFFDQD</sequence>
<dbReference type="Gene3D" id="1.10.10.60">
    <property type="entry name" value="Homeodomain-like"/>
    <property type="match status" value="1"/>
</dbReference>
<evidence type="ECO:0000313" key="1">
    <source>
        <dbReference type="EMBL" id="AQZ51930.1"/>
    </source>
</evidence>
<protein>
    <submittedName>
        <fullName evidence="1">Uncharacterized protein</fullName>
    </submittedName>
</protein>
<dbReference type="KEGG" id="mmed:Mame_02604"/>
<dbReference type="OrthoDB" id="7860387at2"/>
<gene>
    <name evidence="1" type="ORF">Mame_02604</name>
</gene>
<dbReference type="AlphaFoldDB" id="A0A1U9Z2Q0"/>
<dbReference type="STRING" id="1122214.Mame_02604"/>
<dbReference type="eggNOG" id="ENOG50334JP">
    <property type="taxonomic scope" value="Bacteria"/>
</dbReference>
<accession>A0A1U9Z2Q0</accession>
<dbReference type="Proteomes" id="UP000191135">
    <property type="component" value="Chromosome"/>
</dbReference>
<evidence type="ECO:0000313" key="2">
    <source>
        <dbReference type="Proteomes" id="UP000191135"/>
    </source>
</evidence>
<reference evidence="1 2" key="1">
    <citation type="submission" date="2017-03" db="EMBL/GenBank/DDBJ databases">
        <title>Foreign affairs: Plasmid Transfer between Roseobacters and Rhizobia.</title>
        <authorList>
            <person name="Bartling P."/>
            <person name="Bunk B."/>
            <person name="Overmann J."/>
            <person name="Brinkmann H."/>
            <person name="Petersen J."/>
        </authorList>
    </citation>
    <scope>NUCLEOTIDE SEQUENCE [LARGE SCALE GENOMIC DNA]</scope>
    <source>
        <strain evidence="1 2">MACL11</strain>
    </source>
</reference>
<name>A0A1U9Z2Q0_9HYPH</name>
<proteinExistence type="predicted"/>